<feature type="domain" description="Oxidoreductase molybdopterin-binding" evidence="5">
    <location>
        <begin position="34"/>
        <end position="215"/>
    </location>
</feature>
<dbReference type="Proteomes" id="UP000016933">
    <property type="component" value="Unassembled WGS sequence"/>
</dbReference>
<dbReference type="GO" id="GO:0043546">
    <property type="term" value="F:molybdopterin cofactor binding"/>
    <property type="evidence" value="ECO:0007669"/>
    <property type="project" value="TreeGrafter"/>
</dbReference>
<dbReference type="PANTHER" id="PTHR19372:SF7">
    <property type="entry name" value="SULFITE OXIDASE, MITOCHONDRIAL"/>
    <property type="match status" value="1"/>
</dbReference>
<dbReference type="OrthoDB" id="10051395at2759"/>
<name>M2WNE7_DOTSN</name>
<dbReference type="GO" id="GO:0006790">
    <property type="term" value="P:sulfur compound metabolic process"/>
    <property type="evidence" value="ECO:0007669"/>
    <property type="project" value="TreeGrafter"/>
</dbReference>
<dbReference type="InterPro" id="IPR005066">
    <property type="entry name" value="MoCF_OxRdtse_dimer"/>
</dbReference>
<dbReference type="AlphaFoldDB" id="M2WNE7"/>
<reference evidence="8" key="1">
    <citation type="journal article" date="2012" name="PLoS Genet.">
        <title>The genomes of the fungal plant pathogens Cladosporium fulvum and Dothistroma septosporum reveal adaptation to different hosts and lifestyles but also signatures of common ancestry.</title>
        <authorList>
            <person name="de Wit P.J.G.M."/>
            <person name="van der Burgt A."/>
            <person name="Oekmen B."/>
            <person name="Stergiopoulos I."/>
            <person name="Abd-Elsalam K.A."/>
            <person name="Aerts A.L."/>
            <person name="Bahkali A.H."/>
            <person name="Beenen H.G."/>
            <person name="Chettri P."/>
            <person name="Cox M.P."/>
            <person name="Datema E."/>
            <person name="de Vries R.P."/>
            <person name="Dhillon B."/>
            <person name="Ganley A.R."/>
            <person name="Griffiths S.A."/>
            <person name="Guo Y."/>
            <person name="Hamelin R.C."/>
            <person name="Henrissat B."/>
            <person name="Kabir M.S."/>
            <person name="Jashni M.K."/>
            <person name="Kema G."/>
            <person name="Klaubauf S."/>
            <person name="Lapidus A."/>
            <person name="Levasseur A."/>
            <person name="Lindquist E."/>
            <person name="Mehrabi R."/>
            <person name="Ohm R.A."/>
            <person name="Owen T.J."/>
            <person name="Salamov A."/>
            <person name="Schwelm A."/>
            <person name="Schijlen E."/>
            <person name="Sun H."/>
            <person name="van den Burg H.A."/>
            <person name="van Ham R.C.H.J."/>
            <person name="Zhang S."/>
            <person name="Goodwin S.B."/>
            <person name="Grigoriev I.V."/>
            <person name="Collemare J."/>
            <person name="Bradshaw R.E."/>
        </authorList>
    </citation>
    <scope>NUCLEOTIDE SEQUENCE [LARGE SCALE GENOMIC DNA]</scope>
    <source>
        <strain evidence="8">NZE10 / CBS 128990</strain>
    </source>
</reference>
<keyword evidence="3" id="KW-0479">Metal-binding</keyword>
<dbReference type="InterPro" id="IPR008335">
    <property type="entry name" value="Mopterin_OxRdtase_euk"/>
</dbReference>
<accession>M2WNE7</accession>
<dbReference type="GO" id="GO:0030151">
    <property type="term" value="F:molybdenum ion binding"/>
    <property type="evidence" value="ECO:0007669"/>
    <property type="project" value="InterPro"/>
</dbReference>
<dbReference type="Gene3D" id="2.60.40.650">
    <property type="match status" value="1"/>
</dbReference>
<evidence type="ECO:0000259" key="6">
    <source>
        <dbReference type="Pfam" id="PF03404"/>
    </source>
</evidence>
<dbReference type="SUPFAM" id="SSF56524">
    <property type="entry name" value="Oxidoreductase molybdopterin-binding domain"/>
    <property type="match status" value="1"/>
</dbReference>
<keyword evidence="8" id="KW-1185">Reference proteome</keyword>
<dbReference type="STRING" id="675120.M2WNE7"/>
<feature type="domain" description="Moybdenum cofactor oxidoreductase dimerisation" evidence="6">
    <location>
        <begin position="242"/>
        <end position="358"/>
    </location>
</feature>
<dbReference type="FunFam" id="3.90.420.10:FF:000002">
    <property type="entry name" value="sulfite oxidase, mitochondrial"/>
    <property type="match status" value="1"/>
</dbReference>
<dbReference type="SUPFAM" id="SSF81296">
    <property type="entry name" value="E set domains"/>
    <property type="match status" value="1"/>
</dbReference>
<keyword evidence="4" id="KW-0560">Oxidoreductase</keyword>
<dbReference type="InterPro" id="IPR000572">
    <property type="entry name" value="OxRdtase_Mopterin-bd_dom"/>
</dbReference>
<gene>
    <name evidence="7" type="ORF">DOTSEDRAFT_25465</name>
</gene>
<keyword evidence="2" id="KW-0500">Molybdenum</keyword>
<protein>
    <recommendedName>
        <fullName evidence="9">Sulfite oxidase-like protein</fullName>
    </recommendedName>
</protein>
<evidence type="ECO:0008006" key="9">
    <source>
        <dbReference type="Google" id="ProtNLM"/>
    </source>
</evidence>
<sequence length="367" mass="41086">MPDQSKPLNREPEVEELIKNFITPVNQGYDRNHSAHPEQLDASTHCVKVDGQVTKPLELSISVLRNDFEQHEVVCALQCAGNRRHVMRTKIKEVDGVDWFEGAVMNCKWRGPLLTDVLERAGTNVTDQDRRKAHVAFASYEVECDDAEWYGASIPLSRALRRDAEVILALDMNDQPLSIGHGFPVRVVTPGIAGARSVKWLNQITVQMKESENHYQHFDYKVLPPEVQNMDQAKDVWETIPAVQEMPVNSVIAWPQSGGTVRRDVNGAIGVAGYALPSGEDGPVVKVEISSDRGKSWTEADLIGHPEESKWSWRLWEARIKVNAGKEQTVYSRATDRAGNTQPEQSQWNLRGVCYNGWGAVEGLVVD</sequence>
<proteinExistence type="predicted"/>
<dbReference type="Pfam" id="PF00174">
    <property type="entry name" value="Oxidored_molyb"/>
    <property type="match status" value="1"/>
</dbReference>
<dbReference type="GO" id="GO:0005739">
    <property type="term" value="C:mitochondrion"/>
    <property type="evidence" value="ECO:0007669"/>
    <property type="project" value="TreeGrafter"/>
</dbReference>
<dbReference type="eggNOG" id="KOG0535">
    <property type="taxonomic scope" value="Eukaryota"/>
</dbReference>
<evidence type="ECO:0000256" key="2">
    <source>
        <dbReference type="ARBA" id="ARBA00022505"/>
    </source>
</evidence>
<dbReference type="Pfam" id="PF03404">
    <property type="entry name" value="Mo-co_dimer"/>
    <property type="match status" value="1"/>
</dbReference>
<evidence type="ECO:0000313" key="8">
    <source>
        <dbReference type="Proteomes" id="UP000016933"/>
    </source>
</evidence>
<dbReference type="OMA" id="TWHVAEL"/>
<dbReference type="HOGENOM" id="CLU_003827_5_2_1"/>
<dbReference type="Gene3D" id="3.90.420.10">
    <property type="entry name" value="Oxidoreductase, molybdopterin-binding domain"/>
    <property type="match status" value="1"/>
</dbReference>
<dbReference type="PANTHER" id="PTHR19372">
    <property type="entry name" value="SULFITE REDUCTASE"/>
    <property type="match status" value="1"/>
</dbReference>
<comment type="cofactor">
    <cofactor evidence="1">
        <name>Mo-molybdopterin</name>
        <dbReference type="ChEBI" id="CHEBI:71302"/>
    </cofactor>
</comment>
<dbReference type="PRINTS" id="PR00407">
    <property type="entry name" value="EUMOPTERIN"/>
</dbReference>
<dbReference type="InterPro" id="IPR014756">
    <property type="entry name" value="Ig_E-set"/>
</dbReference>
<reference evidence="7 8" key="2">
    <citation type="journal article" date="2012" name="PLoS Pathog.">
        <title>Diverse lifestyles and strategies of plant pathogenesis encoded in the genomes of eighteen Dothideomycetes fungi.</title>
        <authorList>
            <person name="Ohm R.A."/>
            <person name="Feau N."/>
            <person name="Henrissat B."/>
            <person name="Schoch C.L."/>
            <person name="Horwitz B.A."/>
            <person name="Barry K.W."/>
            <person name="Condon B.J."/>
            <person name="Copeland A.C."/>
            <person name="Dhillon B."/>
            <person name="Glaser F."/>
            <person name="Hesse C.N."/>
            <person name="Kosti I."/>
            <person name="LaButti K."/>
            <person name="Lindquist E.A."/>
            <person name="Lucas S."/>
            <person name="Salamov A.A."/>
            <person name="Bradshaw R.E."/>
            <person name="Ciuffetti L."/>
            <person name="Hamelin R.C."/>
            <person name="Kema G.H.J."/>
            <person name="Lawrence C."/>
            <person name="Scott J.A."/>
            <person name="Spatafora J.W."/>
            <person name="Turgeon B.G."/>
            <person name="de Wit P.J.G.M."/>
            <person name="Zhong S."/>
            <person name="Goodwin S.B."/>
            <person name="Grigoriev I.V."/>
        </authorList>
    </citation>
    <scope>NUCLEOTIDE SEQUENCE [LARGE SCALE GENOMIC DNA]</scope>
    <source>
        <strain evidence="8">NZE10 / CBS 128990</strain>
    </source>
</reference>
<organism evidence="7 8">
    <name type="scientific">Dothistroma septosporum (strain NZE10 / CBS 128990)</name>
    <name type="common">Red band needle blight fungus</name>
    <name type="synonym">Mycosphaerella pini</name>
    <dbReference type="NCBI Taxonomy" id="675120"/>
    <lineage>
        <taxon>Eukaryota</taxon>
        <taxon>Fungi</taxon>
        <taxon>Dikarya</taxon>
        <taxon>Ascomycota</taxon>
        <taxon>Pezizomycotina</taxon>
        <taxon>Dothideomycetes</taxon>
        <taxon>Dothideomycetidae</taxon>
        <taxon>Mycosphaerellales</taxon>
        <taxon>Mycosphaerellaceae</taxon>
        <taxon>Dothistroma</taxon>
    </lineage>
</organism>
<dbReference type="GO" id="GO:0008482">
    <property type="term" value="F:sulfite oxidase activity"/>
    <property type="evidence" value="ECO:0007669"/>
    <property type="project" value="TreeGrafter"/>
</dbReference>
<dbReference type="InterPro" id="IPR036374">
    <property type="entry name" value="OxRdtase_Mopterin-bd_sf"/>
</dbReference>
<evidence type="ECO:0000256" key="3">
    <source>
        <dbReference type="ARBA" id="ARBA00022723"/>
    </source>
</evidence>
<evidence type="ECO:0000259" key="5">
    <source>
        <dbReference type="Pfam" id="PF00174"/>
    </source>
</evidence>
<dbReference type="EMBL" id="KB446540">
    <property type="protein sequence ID" value="EME43538.1"/>
    <property type="molecule type" value="Genomic_DNA"/>
</dbReference>
<evidence type="ECO:0000313" key="7">
    <source>
        <dbReference type="EMBL" id="EME43538.1"/>
    </source>
</evidence>
<dbReference type="GO" id="GO:0020037">
    <property type="term" value="F:heme binding"/>
    <property type="evidence" value="ECO:0007669"/>
    <property type="project" value="TreeGrafter"/>
</dbReference>
<evidence type="ECO:0000256" key="1">
    <source>
        <dbReference type="ARBA" id="ARBA00001924"/>
    </source>
</evidence>
<evidence type="ECO:0000256" key="4">
    <source>
        <dbReference type="ARBA" id="ARBA00023002"/>
    </source>
</evidence>